<keyword evidence="9" id="KW-0808">Transferase</keyword>
<dbReference type="SUPFAM" id="SSF56601">
    <property type="entry name" value="beta-lactamase/transpeptidase-like"/>
    <property type="match status" value="1"/>
</dbReference>
<keyword evidence="5" id="KW-1003">Cell membrane</keyword>
<evidence type="ECO:0000256" key="15">
    <source>
        <dbReference type="ARBA" id="ARBA00023316"/>
    </source>
</evidence>
<evidence type="ECO:0000256" key="14">
    <source>
        <dbReference type="ARBA" id="ARBA00023268"/>
    </source>
</evidence>
<dbReference type="InterPro" id="IPR012338">
    <property type="entry name" value="Beta-lactam/transpept-like"/>
</dbReference>
<keyword evidence="13 18" id="KW-0472">Membrane</keyword>
<dbReference type="GO" id="GO:0006508">
    <property type="term" value="P:proteolysis"/>
    <property type="evidence" value="ECO:0007669"/>
    <property type="project" value="UniProtKB-KW"/>
</dbReference>
<evidence type="ECO:0000256" key="7">
    <source>
        <dbReference type="ARBA" id="ARBA00022670"/>
    </source>
</evidence>
<evidence type="ECO:0000313" key="22">
    <source>
        <dbReference type="Proteomes" id="UP000238882"/>
    </source>
</evidence>
<comment type="catalytic activity">
    <reaction evidence="17">
        <text>[GlcNAc-(1-&gt;4)-Mur2Ac(oyl-L-Ala-gamma-D-Glu-L-Lys-D-Ala-D-Ala)](n)-di-trans,octa-cis-undecaprenyl diphosphate + beta-D-GlcNAc-(1-&gt;4)-Mur2Ac(oyl-L-Ala-gamma-D-Glu-L-Lys-D-Ala-D-Ala)-di-trans,octa-cis-undecaprenyl diphosphate = [GlcNAc-(1-&gt;4)-Mur2Ac(oyl-L-Ala-gamma-D-Glu-L-Lys-D-Ala-D-Ala)](n+1)-di-trans,octa-cis-undecaprenyl diphosphate + di-trans,octa-cis-undecaprenyl diphosphate + H(+)</text>
        <dbReference type="Rhea" id="RHEA:23708"/>
        <dbReference type="Rhea" id="RHEA-COMP:9602"/>
        <dbReference type="Rhea" id="RHEA-COMP:9603"/>
        <dbReference type="ChEBI" id="CHEBI:15378"/>
        <dbReference type="ChEBI" id="CHEBI:58405"/>
        <dbReference type="ChEBI" id="CHEBI:60033"/>
        <dbReference type="ChEBI" id="CHEBI:78435"/>
        <dbReference type="EC" id="2.4.99.28"/>
    </reaction>
</comment>
<keyword evidence="18" id="KW-1133">Transmembrane helix</keyword>
<dbReference type="GO" id="GO:0008658">
    <property type="term" value="F:penicillin binding"/>
    <property type="evidence" value="ECO:0007669"/>
    <property type="project" value="InterPro"/>
</dbReference>
<dbReference type="GO" id="GO:0071555">
    <property type="term" value="P:cell wall organization"/>
    <property type="evidence" value="ECO:0007669"/>
    <property type="project" value="UniProtKB-KW"/>
</dbReference>
<keyword evidence="14" id="KW-0511">Multifunctional enzyme</keyword>
<dbReference type="SUPFAM" id="SSF53955">
    <property type="entry name" value="Lysozyme-like"/>
    <property type="match status" value="1"/>
</dbReference>
<keyword evidence="11" id="KW-0133">Cell shape</keyword>
<dbReference type="GO" id="GO:0008360">
    <property type="term" value="P:regulation of cell shape"/>
    <property type="evidence" value="ECO:0007669"/>
    <property type="project" value="UniProtKB-KW"/>
</dbReference>
<evidence type="ECO:0000256" key="2">
    <source>
        <dbReference type="ARBA" id="ARBA00004752"/>
    </source>
</evidence>
<evidence type="ECO:0000256" key="18">
    <source>
        <dbReference type="SAM" id="Phobius"/>
    </source>
</evidence>
<evidence type="ECO:0000256" key="3">
    <source>
        <dbReference type="ARBA" id="ARBA00007090"/>
    </source>
</evidence>
<dbReference type="GO" id="GO:0009002">
    <property type="term" value="F:serine-type D-Ala-D-Ala carboxypeptidase activity"/>
    <property type="evidence" value="ECO:0007669"/>
    <property type="project" value="UniProtKB-EC"/>
</dbReference>
<dbReference type="InterPro" id="IPR036950">
    <property type="entry name" value="PBP_transglycosylase"/>
</dbReference>
<evidence type="ECO:0000313" key="21">
    <source>
        <dbReference type="EMBL" id="PQJ80382.1"/>
    </source>
</evidence>
<comment type="similarity">
    <text evidence="3">In the C-terminal section; belongs to the transpeptidase family.</text>
</comment>
<organism evidence="21 22">
    <name type="scientific">Polaribacter porphyrae</name>
    <dbReference type="NCBI Taxonomy" id="1137780"/>
    <lineage>
        <taxon>Bacteria</taxon>
        <taxon>Pseudomonadati</taxon>
        <taxon>Bacteroidota</taxon>
        <taxon>Flavobacteriia</taxon>
        <taxon>Flavobacteriales</taxon>
        <taxon>Flavobacteriaceae</taxon>
    </lineage>
</organism>
<feature type="domain" description="Glycosyl transferase family 51" evidence="20">
    <location>
        <begin position="66"/>
        <end position="238"/>
    </location>
</feature>
<reference evidence="21 22" key="1">
    <citation type="submission" date="2016-12" db="EMBL/GenBank/DDBJ databases">
        <title>Trade-off between light-utilization and light-protection in marine flavobacteria.</title>
        <authorList>
            <person name="Kumagai Y."/>
            <person name="Yoshizawa S."/>
            <person name="Kogure K."/>
            <person name="Iwasaki W."/>
        </authorList>
    </citation>
    <scope>NUCLEOTIDE SEQUENCE [LARGE SCALE GENOMIC DNA]</scope>
    <source>
        <strain evidence="21 22">NBRC 108759</strain>
    </source>
</reference>
<dbReference type="PANTHER" id="PTHR32282">
    <property type="entry name" value="BINDING PROTEIN TRANSPEPTIDASE, PUTATIVE-RELATED"/>
    <property type="match status" value="1"/>
</dbReference>
<protein>
    <submittedName>
        <fullName evidence="21">Penicillin-binding protein</fullName>
    </submittedName>
</protein>
<dbReference type="Gene3D" id="1.10.3810.10">
    <property type="entry name" value="Biosynthetic peptidoglycan transglycosylase-like"/>
    <property type="match status" value="1"/>
</dbReference>
<evidence type="ECO:0000259" key="20">
    <source>
        <dbReference type="Pfam" id="PF00912"/>
    </source>
</evidence>
<dbReference type="InterPro" id="IPR001460">
    <property type="entry name" value="PCN-bd_Tpept"/>
</dbReference>
<evidence type="ECO:0000256" key="16">
    <source>
        <dbReference type="ARBA" id="ARBA00034000"/>
    </source>
</evidence>
<proteinExistence type="inferred from homology"/>
<evidence type="ECO:0000256" key="9">
    <source>
        <dbReference type="ARBA" id="ARBA00022679"/>
    </source>
</evidence>
<feature type="domain" description="Penicillin-binding protein transpeptidase" evidence="19">
    <location>
        <begin position="421"/>
        <end position="674"/>
    </location>
</feature>
<dbReference type="Gene3D" id="3.40.710.10">
    <property type="entry name" value="DD-peptidase/beta-lactamase superfamily"/>
    <property type="match status" value="2"/>
</dbReference>
<comment type="similarity">
    <text evidence="4">In the N-terminal section; belongs to the glycosyltransferase 51 family.</text>
</comment>
<dbReference type="AlphaFoldDB" id="A0A2S7WSU0"/>
<dbReference type="InterPro" id="IPR001264">
    <property type="entry name" value="Glyco_trans_51"/>
</dbReference>
<dbReference type="Proteomes" id="UP000238882">
    <property type="component" value="Unassembled WGS sequence"/>
</dbReference>
<dbReference type="RefSeq" id="WP_105016980.1">
    <property type="nucleotide sequence ID" value="NZ_MSCN01000001.1"/>
</dbReference>
<name>A0A2S7WSU0_9FLAO</name>
<accession>A0A2S7WSU0</accession>
<comment type="pathway">
    <text evidence="2">Cell wall biogenesis; peptidoglycan biosynthesis.</text>
</comment>
<evidence type="ECO:0000256" key="5">
    <source>
        <dbReference type="ARBA" id="ARBA00022475"/>
    </source>
</evidence>
<sequence length="756" mass="85410">MTKKKKSNYRKYLIWFWTIVLGGFLTVCLLFFTASIGGFGALPTFEELENPQTNLATEVISADGITIGKYAAENRTPVKFKELPKNLVNALVATEDERYFNHSGIDFKGTARAVLKPGSGGASTITQQLAKMLFTGKASRNIFVRIGQKMKEWVVAVKLESQYTKQEIIAMYLNKYDFLNLAVGIRSAARIYFGKEPIDLEIHESAMLVGMLKNSSYFNPLRREQKVKQRRNVVLLQMTKNNYISEDKKKELQRLPLDLNYTPESHDEGYATYFRTHLQKVMRKWVQDNPKPNGEEYDIFRDGLKIYVTIDSRMQKYAEDAVSEHMANLQTYFFKEQKRNKTAPFYDLEKDEIARSYDRARRNSDRYKRLKAGGKSKEEINKIFKTKTKMKIFSWKGDIDTIMSPNDSIRYYKHFLRSGLVSIEPQTGHIKAWVGGINNKHFKYDAVAQQKRQVGSTFKPFVYATAINQLRKSPCDLYPNTPYTIPKGKYGIPEPWTPKNSNDKYGGMLSLKDALATSTNVVTAKLIDQVAPINVVRLAEAAGIETKIQANPSIALGAVDLSLLEMVSAYSTFANKGLRVKPMIITRIEDKNGTVLKDFVPETQEVLSEESAYVILNLLQGVADSGSGIRLRAKWTSGGKAVTGFPYEFTNEIAGKTGTTQNQSDGWFMGIVPNLATGVWTGGEDRATHFAGITKGQGATMSLPSWALFMKKCYADKSLNISMEKFEKPENLSININCVEKTDEDKNVIEDDETNF</sequence>
<dbReference type="Pfam" id="PF00912">
    <property type="entry name" value="Transgly"/>
    <property type="match status" value="1"/>
</dbReference>
<dbReference type="GO" id="GO:0030288">
    <property type="term" value="C:outer membrane-bounded periplasmic space"/>
    <property type="evidence" value="ECO:0007669"/>
    <property type="project" value="TreeGrafter"/>
</dbReference>
<dbReference type="InterPro" id="IPR023346">
    <property type="entry name" value="Lysozyme-like_dom_sf"/>
</dbReference>
<dbReference type="OrthoDB" id="9766909at2"/>
<evidence type="ECO:0000256" key="13">
    <source>
        <dbReference type="ARBA" id="ARBA00023136"/>
    </source>
</evidence>
<keyword evidence="6" id="KW-0121">Carboxypeptidase</keyword>
<dbReference type="GO" id="GO:0005886">
    <property type="term" value="C:plasma membrane"/>
    <property type="evidence" value="ECO:0007669"/>
    <property type="project" value="UniProtKB-SubCell"/>
</dbReference>
<evidence type="ECO:0000256" key="8">
    <source>
        <dbReference type="ARBA" id="ARBA00022676"/>
    </source>
</evidence>
<dbReference type="Pfam" id="PF00905">
    <property type="entry name" value="Transpeptidase"/>
    <property type="match status" value="1"/>
</dbReference>
<keyword evidence="10" id="KW-0378">Hydrolase</keyword>
<evidence type="ECO:0000259" key="19">
    <source>
        <dbReference type="Pfam" id="PF00905"/>
    </source>
</evidence>
<dbReference type="InterPro" id="IPR050396">
    <property type="entry name" value="Glycosyltr_51/Transpeptidase"/>
</dbReference>
<feature type="transmembrane region" description="Helical" evidence="18">
    <location>
        <begin position="12"/>
        <end position="42"/>
    </location>
</feature>
<keyword evidence="7" id="KW-0645">Protease</keyword>
<comment type="catalytic activity">
    <reaction evidence="16">
        <text>Preferential cleavage: (Ac)2-L-Lys-D-Ala-|-D-Ala. Also transpeptidation of peptidyl-alanyl moieties that are N-acyl substituents of D-alanine.</text>
        <dbReference type="EC" id="3.4.16.4"/>
    </reaction>
</comment>
<evidence type="ECO:0000256" key="10">
    <source>
        <dbReference type="ARBA" id="ARBA00022801"/>
    </source>
</evidence>
<keyword evidence="8" id="KW-0328">Glycosyltransferase</keyword>
<evidence type="ECO:0000256" key="11">
    <source>
        <dbReference type="ARBA" id="ARBA00022960"/>
    </source>
</evidence>
<evidence type="ECO:0000256" key="6">
    <source>
        <dbReference type="ARBA" id="ARBA00022645"/>
    </source>
</evidence>
<dbReference type="PANTHER" id="PTHR32282:SF11">
    <property type="entry name" value="PENICILLIN-BINDING PROTEIN 1B"/>
    <property type="match status" value="1"/>
</dbReference>
<keyword evidence="12" id="KW-0573">Peptidoglycan synthesis</keyword>
<gene>
    <name evidence="21" type="ORF">BTO18_14885</name>
</gene>
<evidence type="ECO:0000256" key="4">
    <source>
        <dbReference type="ARBA" id="ARBA00007739"/>
    </source>
</evidence>
<comment type="caution">
    <text evidence="21">The sequence shown here is derived from an EMBL/GenBank/DDBJ whole genome shotgun (WGS) entry which is preliminary data.</text>
</comment>
<evidence type="ECO:0000256" key="1">
    <source>
        <dbReference type="ARBA" id="ARBA00004236"/>
    </source>
</evidence>
<dbReference type="GO" id="GO:0008955">
    <property type="term" value="F:peptidoglycan glycosyltransferase activity"/>
    <property type="evidence" value="ECO:0007669"/>
    <property type="project" value="UniProtKB-EC"/>
</dbReference>
<dbReference type="GO" id="GO:0009252">
    <property type="term" value="P:peptidoglycan biosynthetic process"/>
    <property type="evidence" value="ECO:0007669"/>
    <property type="project" value="UniProtKB-KW"/>
</dbReference>
<comment type="subcellular location">
    <subcellularLocation>
        <location evidence="1">Cell membrane</location>
    </subcellularLocation>
</comment>
<keyword evidence="15" id="KW-0961">Cell wall biogenesis/degradation</keyword>
<keyword evidence="18" id="KW-0812">Transmembrane</keyword>
<evidence type="ECO:0000256" key="12">
    <source>
        <dbReference type="ARBA" id="ARBA00022984"/>
    </source>
</evidence>
<evidence type="ECO:0000256" key="17">
    <source>
        <dbReference type="ARBA" id="ARBA00049902"/>
    </source>
</evidence>
<keyword evidence="22" id="KW-1185">Reference proteome</keyword>
<dbReference type="EMBL" id="MSCN01000001">
    <property type="protein sequence ID" value="PQJ80382.1"/>
    <property type="molecule type" value="Genomic_DNA"/>
</dbReference>